<evidence type="ECO:0000313" key="1">
    <source>
        <dbReference type="EMBL" id="KOS37973.1"/>
    </source>
</evidence>
<keyword evidence="2" id="KW-1185">Reference proteome</keyword>
<gene>
    <name evidence="1" type="ORF">ACN38_g11225</name>
</gene>
<dbReference type="AlphaFoldDB" id="A0A0M9WB10"/>
<reference evidence="1 2" key="1">
    <citation type="submission" date="2015-08" db="EMBL/GenBank/DDBJ databases">
        <title>Genome sequencing of Penicillium nordicum.</title>
        <authorList>
            <person name="Nguyen H.D."/>
            <person name="Seifert K.A."/>
        </authorList>
    </citation>
    <scope>NUCLEOTIDE SEQUENCE [LARGE SCALE GENOMIC DNA]</scope>
    <source>
        <strain evidence="1 2">DAOMC 185683</strain>
    </source>
</reference>
<organism evidence="1 2">
    <name type="scientific">Penicillium nordicum</name>
    <dbReference type="NCBI Taxonomy" id="229535"/>
    <lineage>
        <taxon>Eukaryota</taxon>
        <taxon>Fungi</taxon>
        <taxon>Dikarya</taxon>
        <taxon>Ascomycota</taxon>
        <taxon>Pezizomycotina</taxon>
        <taxon>Eurotiomycetes</taxon>
        <taxon>Eurotiomycetidae</taxon>
        <taxon>Eurotiales</taxon>
        <taxon>Aspergillaceae</taxon>
        <taxon>Penicillium</taxon>
    </lineage>
</organism>
<protein>
    <submittedName>
        <fullName evidence="1">Uncharacterized protein</fullName>
    </submittedName>
</protein>
<comment type="caution">
    <text evidence="1">The sequence shown here is derived from an EMBL/GenBank/DDBJ whole genome shotgun (WGS) entry which is preliminary data.</text>
</comment>
<proteinExistence type="predicted"/>
<sequence>MGLSTGNLTNDLGEGFDLALMAAFKVLKRGGMSGVGEENVHGGCVILEVRSFERGHAAPRKFETTEATVTFLILI</sequence>
<dbReference type="EMBL" id="LHQQ01000281">
    <property type="protein sequence ID" value="KOS37973.1"/>
    <property type="molecule type" value="Genomic_DNA"/>
</dbReference>
<accession>A0A0M9WB10</accession>
<name>A0A0M9WB10_9EURO</name>
<dbReference type="Proteomes" id="UP000037696">
    <property type="component" value="Unassembled WGS sequence"/>
</dbReference>
<evidence type="ECO:0000313" key="2">
    <source>
        <dbReference type="Proteomes" id="UP000037696"/>
    </source>
</evidence>